<sequence>MGPRHSGPAAIAQGLRNPGHKKRGTRRPPEMAPRGVQRNTEKLPIPRGLVSGTAIPHRLRRAKITVVHCWRENHYPLWFTMQAKCRLLHRWSPAKWLASTSKGESKEAACLKRAPLQACYRLTMLEKDGRRCLSWHRGLGP</sequence>
<feature type="region of interest" description="Disordered" evidence="1">
    <location>
        <begin position="1"/>
        <end position="49"/>
    </location>
</feature>
<protein>
    <submittedName>
        <fullName evidence="2">Uncharacterized protein</fullName>
    </submittedName>
</protein>
<accession>A0AAV7PW25</accession>
<gene>
    <name evidence="2" type="ORF">NDU88_009004</name>
</gene>
<reference evidence="2" key="1">
    <citation type="journal article" date="2022" name="bioRxiv">
        <title>Sequencing and chromosome-scale assembly of the giantPleurodeles waltlgenome.</title>
        <authorList>
            <person name="Brown T."/>
            <person name="Elewa A."/>
            <person name="Iarovenko S."/>
            <person name="Subramanian E."/>
            <person name="Araus A.J."/>
            <person name="Petzold A."/>
            <person name="Susuki M."/>
            <person name="Suzuki K.-i.T."/>
            <person name="Hayashi T."/>
            <person name="Toyoda A."/>
            <person name="Oliveira C."/>
            <person name="Osipova E."/>
            <person name="Leigh N.D."/>
            <person name="Simon A."/>
            <person name="Yun M.H."/>
        </authorList>
    </citation>
    <scope>NUCLEOTIDE SEQUENCE</scope>
    <source>
        <strain evidence="2">20211129_DDA</strain>
        <tissue evidence="2">Liver</tissue>
    </source>
</reference>
<keyword evidence="3" id="KW-1185">Reference proteome</keyword>
<name>A0AAV7PW25_PLEWA</name>
<dbReference type="Proteomes" id="UP001066276">
    <property type="component" value="Chromosome 7"/>
</dbReference>
<dbReference type="AlphaFoldDB" id="A0AAV7PW25"/>
<evidence type="ECO:0000313" key="2">
    <source>
        <dbReference type="EMBL" id="KAJ1130653.1"/>
    </source>
</evidence>
<evidence type="ECO:0000313" key="3">
    <source>
        <dbReference type="Proteomes" id="UP001066276"/>
    </source>
</evidence>
<dbReference type="EMBL" id="JANPWB010000011">
    <property type="protein sequence ID" value="KAJ1130653.1"/>
    <property type="molecule type" value="Genomic_DNA"/>
</dbReference>
<comment type="caution">
    <text evidence="2">The sequence shown here is derived from an EMBL/GenBank/DDBJ whole genome shotgun (WGS) entry which is preliminary data.</text>
</comment>
<evidence type="ECO:0000256" key="1">
    <source>
        <dbReference type="SAM" id="MobiDB-lite"/>
    </source>
</evidence>
<proteinExistence type="predicted"/>
<organism evidence="2 3">
    <name type="scientific">Pleurodeles waltl</name>
    <name type="common">Iberian ribbed newt</name>
    <dbReference type="NCBI Taxonomy" id="8319"/>
    <lineage>
        <taxon>Eukaryota</taxon>
        <taxon>Metazoa</taxon>
        <taxon>Chordata</taxon>
        <taxon>Craniata</taxon>
        <taxon>Vertebrata</taxon>
        <taxon>Euteleostomi</taxon>
        <taxon>Amphibia</taxon>
        <taxon>Batrachia</taxon>
        <taxon>Caudata</taxon>
        <taxon>Salamandroidea</taxon>
        <taxon>Salamandridae</taxon>
        <taxon>Pleurodelinae</taxon>
        <taxon>Pleurodeles</taxon>
    </lineage>
</organism>